<feature type="domain" description="Tyr recombinase" evidence="4">
    <location>
        <begin position="14"/>
        <end position="199"/>
    </location>
</feature>
<dbReference type="GO" id="GO:0003677">
    <property type="term" value="F:DNA binding"/>
    <property type="evidence" value="ECO:0007669"/>
    <property type="project" value="InterPro"/>
</dbReference>
<evidence type="ECO:0000256" key="1">
    <source>
        <dbReference type="ARBA" id="ARBA00004496"/>
    </source>
</evidence>
<reference evidence="6" key="1">
    <citation type="submission" date="2008-08" db="EMBL/GenBank/DDBJ databases">
        <title>The complete genome sequence of Thermodesulfovibrio yellowstonii strain ATCC 51303 / DSM 11347 / YP87.</title>
        <authorList>
            <person name="Dodson R.J."/>
            <person name="Durkin A.S."/>
            <person name="Wu M."/>
            <person name="Eisen J."/>
            <person name="Sutton G."/>
        </authorList>
    </citation>
    <scope>NUCLEOTIDE SEQUENCE [LARGE SCALE GENOMIC DNA]</scope>
    <source>
        <strain evidence="6">ATCC 51303 / DSM 11347 / YP87</strain>
    </source>
</reference>
<dbReference type="GO" id="GO:0007059">
    <property type="term" value="P:chromosome segregation"/>
    <property type="evidence" value="ECO:0000318"/>
    <property type="project" value="GO_Central"/>
</dbReference>
<dbReference type="InterPro" id="IPR050090">
    <property type="entry name" value="Tyrosine_recombinase_XerCD"/>
</dbReference>
<evidence type="ECO:0000313" key="5">
    <source>
        <dbReference type="EMBL" id="ACI20399.1"/>
    </source>
</evidence>
<dbReference type="Pfam" id="PF00589">
    <property type="entry name" value="Phage_integrase"/>
    <property type="match status" value="1"/>
</dbReference>
<dbReference type="RefSeq" id="WP_012545136.1">
    <property type="nucleotide sequence ID" value="NC_011296.1"/>
</dbReference>
<dbReference type="Gene3D" id="1.10.443.10">
    <property type="entry name" value="Intergrase catalytic core"/>
    <property type="match status" value="1"/>
</dbReference>
<dbReference type="Proteomes" id="UP000000718">
    <property type="component" value="Chromosome"/>
</dbReference>
<dbReference type="InterPro" id="IPR002104">
    <property type="entry name" value="Integrase_catalytic"/>
</dbReference>
<proteinExistence type="predicted"/>
<gene>
    <name evidence="5" type="ordered locus">THEYE_A0306</name>
</gene>
<name>B5YIJ5_THEYD</name>
<dbReference type="PANTHER" id="PTHR30349">
    <property type="entry name" value="PHAGE INTEGRASE-RELATED"/>
    <property type="match status" value="1"/>
</dbReference>
<reference evidence="5 6" key="2">
    <citation type="journal article" date="2015" name="Genome Announc.">
        <title>Genome Sequence of the Sulfate-Reducing Thermophilic Bacterium Thermodesulfovibrio yellowstonii Strain DSM 11347T (Phylum Nitrospirae).</title>
        <authorList>
            <person name="Bhatnagar S."/>
            <person name="Badger J.H."/>
            <person name="Madupu R."/>
            <person name="Khouri H.M."/>
            <person name="O'Connor E.M."/>
            <person name="Robb F.T."/>
            <person name="Ward N.L."/>
            <person name="Eisen J.A."/>
        </authorList>
    </citation>
    <scope>NUCLEOTIDE SEQUENCE [LARGE SCALE GENOMIC DNA]</scope>
    <source>
        <strain evidence="6">ATCC 51303 / DSM 11347 / YP87</strain>
    </source>
</reference>
<dbReference type="KEGG" id="tye:THEYE_A0306"/>
<dbReference type="InParanoid" id="B5YIJ5"/>
<dbReference type="EnsemblBacteria" id="ACI20399">
    <property type="protein sequence ID" value="ACI20399"/>
    <property type="gene ID" value="THEYE_A0306"/>
</dbReference>
<dbReference type="PATRIC" id="fig|289376.4.peg.301"/>
<evidence type="ECO:0000313" key="6">
    <source>
        <dbReference type="Proteomes" id="UP000000718"/>
    </source>
</evidence>
<dbReference type="eggNOG" id="COG0582">
    <property type="taxonomic scope" value="Bacteria"/>
</dbReference>
<dbReference type="HOGENOM" id="CLU_1342725_0_0_0"/>
<sequence>MSLIVFKPNLTPARPIFYLSEEELNRFTQAWLNYYDSKQKKARRKARGQYFLTFLALRFTGARHGEVLLLRDDRDIDFRNSEITIPTLKQKRPTARVVPVPPQLVAEIARYLAEYPDMKGKVFRLDRFNFRKKFAEIATQTGLDRKKAHPHILRHTRAMELLKAGIPITMVQSLLGHASLNSTAMYLRFSNLEARQLLREKGLI</sequence>
<evidence type="ECO:0000259" key="4">
    <source>
        <dbReference type="PROSITE" id="PS51898"/>
    </source>
</evidence>
<dbReference type="InterPro" id="IPR013762">
    <property type="entry name" value="Integrase-like_cat_sf"/>
</dbReference>
<accession>B5YIJ5</accession>
<keyword evidence="3" id="KW-0233">DNA recombination</keyword>
<dbReference type="GO" id="GO:0009009">
    <property type="term" value="F:site-specific recombinase activity"/>
    <property type="evidence" value="ECO:0000318"/>
    <property type="project" value="GO_Central"/>
</dbReference>
<dbReference type="PANTHER" id="PTHR30349:SF77">
    <property type="entry name" value="TYROSINE RECOMBINASE XERC"/>
    <property type="match status" value="1"/>
</dbReference>
<dbReference type="OrthoDB" id="9814406at2"/>
<dbReference type="EMBL" id="CP001147">
    <property type="protein sequence ID" value="ACI20399.1"/>
    <property type="molecule type" value="Genomic_DNA"/>
</dbReference>
<evidence type="ECO:0000256" key="3">
    <source>
        <dbReference type="ARBA" id="ARBA00023172"/>
    </source>
</evidence>
<protein>
    <submittedName>
        <fullName evidence="5">Molybdenum-pterin binding domain protein/site-specific recombinase, phage integrase family</fullName>
    </submittedName>
</protein>
<keyword evidence="6" id="KW-1185">Reference proteome</keyword>
<dbReference type="GO" id="GO:0005737">
    <property type="term" value="C:cytoplasm"/>
    <property type="evidence" value="ECO:0007669"/>
    <property type="project" value="UniProtKB-SubCell"/>
</dbReference>
<dbReference type="GO" id="GO:0006310">
    <property type="term" value="P:DNA recombination"/>
    <property type="evidence" value="ECO:0000318"/>
    <property type="project" value="GO_Central"/>
</dbReference>
<dbReference type="SUPFAM" id="SSF56349">
    <property type="entry name" value="DNA breaking-rejoining enzymes"/>
    <property type="match status" value="1"/>
</dbReference>
<evidence type="ECO:0000256" key="2">
    <source>
        <dbReference type="ARBA" id="ARBA00022908"/>
    </source>
</evidence>
<keyword evidence="2" id="KW-0229">DNA integration</keyword>
<dbReference type="PROSITE" id="PS51898">
    <property type="entry name" value="TYR_RECOMBINASE"/>
    <property type="match status" value="1"/>
</dbReference>
<organism evidence="5 6">
    <name type="scientific">Thermodesulfovibrio yellowstonii (strain ATCC 51303 / DSM 11347 / YP87)</name>
    <dbReference type="NCBI Taxonomy" id="289376"/>
    <lineage>
        <taxon>Bacteria</taxon>
        <taxon>Pseudomonadati</taxon>
        <taxon>Nitrospirota</taxon>
        <taxon>Thermodesulfovibrionia</taxon>
        <taxon>Thermodesulfovibrionales</taxon>
        <taxon>Thermodesulfovibrionaceae</taxon>
        <taxon>Thermodesulfovibrio</taxon>
    </lineage>
</organism>
<dbReference type="AlphaFoldDB" id="B5YIJ5"/>
<dbReference type="STRING" id="289376.THEYE_A0306"/>
<dbReference type="InterPro" id="IPR011010">
    <property type="entry name" value="DNA_brk_join_enz"/>
</dbReference>
<comment type="subcellular location">
    <subcellularLocation>
        <location evidence="1">Cytoplasm</location>
    </subcellularLocation>
</comment>
<dbReference type="CDD" id="cd00397">
    <property type="entry name" value="DNA_BRE_C"/>
    <property type="match status" value="1"/>
</dbReference>